<evidence type="ECO:0000313" key="2">
    <source>
        <dbReference type="Proteomes" id="UP001303532"/>
    </source>
</evidence>
<dbReference type="Proteomes" id="UP001303532">
    <property type="component" value="Chromosome"/>
</dbReference>
<gene>
    <name evidence="1" type="ORF">PGH26_07840</name>
</gene>
<name>A0ABZ0L141_9BACL</name>
<dbReference type="InterPro" id="IPR004027">
    <property type="entry name" value="SEC_C_motif"/>
</dbReference>
<keyword evidence="2" id="KW-1185">Reference proteome</keyword>
<dbReference type="RefSeq" id="WP_323693428.1">
    <property type="nucleotide sequence ID" value="NZ_CP116341.1"/>
</dbReference>
<reference evidence="1 2" key="1">
    <citation type="submission" date="2023-01" db="EMBL/GenBank/DDBJ databases">
        <title>Sporosarcina sp. nov., isolated from Korean tranditional fermented seafood 'Jeotgal'.</title>
        <authorList>
            <person name="Yang A.-I."/>
        </authorList>
    </citation>
    <scope>NUCLEOTIDE SEQUENCE [LARGE SCALE GENOMIC DNA]</scope>
    <source>
        <strain evidence="1 2">B2O-1</strain>
    </source>
</reference>
<dbReference type="Gene3D" id="3.10.450.50">
    <property type="match status" value="1"/>
</dbReference>
<protein>
    <submittedName>
        <fullName evidence="1">SEC-C metal-binding domain-containing protein</fullName>
    </submittedName>
</protein>
<dbReference type="SUPFAM" id="SSF103642">
    <property type="entry name" value="Sec-C motif"/>
    <property type="match status" value="1"/>
</dbReference>
<dbReference type="EMBL" id="CP116341">
    <property type="protein sequence ID" value="WOV85833.1"/>
    <property type="molecule type" value="Genomic_DNA"/>
</dbReference>
<dbReference type="Pfam" id="PF02810">
    <property type="entry name" value="SEC-C"/>
    <property type="match status" value="1"/>
</dbReference>
<sequence>MIGRNDPCPCGSGKKYKKCCAGKEELTVEIVQAEELERTLQSFYDEYPKQKDFGDYREFAIQWKLPLSAAYSEEMIEAIALDEFFFHNRTDIWEGFARKQLKKAVRPSVIKVLESWTVPQTLLGQVVKTEESYLTVYDRLNNRTVLLRRESDKPVPEDVHLWCFTLPDGVDGVLAVSTLIFFPVDQSSVFDEFVTAFTNVDQDTETYMKNHSVNLWEQLAENGYKGEEFTDFEQGVLARIASFLEAHARKSDELLELIEDYLVEEQPNARKDVAIAAGAIRYGQEKGLFETLDFTVKAIADEFGVSPSSLNRYYNGITEYTETKMNE</sequence>
<accession>A0ABZ0L141</accession>
<evidence type="ECO:0000313" key="1">
    <source>
        <dbReference type="EMBL" id="WOV85833.1"/>
    </source>
</evidence>
<organism evidence="1 2">
    <name type="scientific">Sporosarcina jeotgali</name>
    <dbReference type="NCBI Taxonomy" id="3020056"/>
    <lineage>
        <taxon>Bacteria</taxon>
        <taxon>Bacillati</taxon>
        <taxon>Bacillota</taxon>
        <taxon>Bacilli</taxon>
        <taxon>Bacillales</taxon>
        <taxon>Caryophanaceae</taxon>
        <taxon>Sporosarcina</taxon>
    </lineage>
</organism>
<proteinExistence type="predicted"/>